<gene>
    <name evidence="1" type="ORF">10S9_49</name>
</gene>
<dbReference type="EMBL" id="MF417904">
    <property type="protein sequence ID" value="ASN70303.1"/>
    <property type="molecule type" value="Genomic_DNA"/>
</dbReference>
<reference evidence="1" key="1">
    <citation type="submission" date="2017-06" db="EMBL/GenBank/DDBJ databases">
        <title>Novel phages from South African skin metaviromes.</title>
        <authorList>
            <person name="van Zyl L.J."/>
            <person name="Abrahams Y."/>
            <person name="Stander E.A."/>
            <person name="Kirby B.M."/>
            <person name="Clavaud C."/>
            <person name="Farcet C."/>
            <person name="Breton L."/>
            <person name="Trindade M.I."/>
        </authorList>
    </citation>
    <scope>NUCLEOTIDE SEQUENCE</scope>
</reference>
<name>A0A2H4J8I8_9CAUD</name>
<proteinExistence type="predicted"/>
<accession>A0A2H4J8I8</accession>
<sequence>MDHKYLSYAGLKRFFYTKILKQINLKIDKTNGDISNTKVRSVDTISAEFPDPVAGESTKTFLGKVKKSLADWKAIKSTLLTLSMLTNQYENSTSKIPTSALLYTLKQTTDEINSNFVSKFDDAIALEQPNQLIRFGKDKGNIINVSLSIASPVTWAGNPFTIATLPTEYRPRKIEYMVCYANSGVALIQILTDGRIITYTQISNSLCYGSVVYLG</sequence>
<organism evidence="1">
    <name type="scientific">uncultured Caudovirales phage</name>
    <dbReference type="NCBI Taxonomy" id="2100421"/>
    <lineage>
        <taxon>Viruses</taxon>
        <taxon>Duplodnaviria</taxon>
        <taxon>Heunggongvirae</taxon>
        <taxon>Uroviricota</taxon>
        <taxon>Caudoviricetes</taxon>
        <taxon>Peduoviridae</taxon>
        <taxon>Maltschvirus</taxon>
        <taxon>Maltschvirus maltsch</taxon>
    </lineage>
</organism>
<protein>
    <submittedName>
        <fullName evidence="1">Uncharacterized protein</fullName>
    </submittedName>
</protein>
<evidence type="ECO:0000313" key="1">
    <source>
        <dbReference type="EMBL" id="ASN70303.1"/>
    </source>
</evidence>